<reference evidence="2 3" key="1">
    <citation type="submission" date="2019-05" db="EMBL/GenBank/DDBJ databases">
        <title>Another draft genome of Portunus trituberculatus and its Hox gene families provides insights of decapod evolution.</title>
        <authorList>
            <person name="Jeong J.-H."/>
            <person name="Song I."/>
            <person name="Kim S."/>
            <person name="Choi T."/>
            <person name="Kim D."/>
            <person name="Ryu S."/>
            <person name="Kim W."/>
        </authorList>
    </citation>
    <scope>NUCLEOTIDE SEQUENCE [LARGE SCALE GENOMIC DNA]</scope>
    <source>
        <tissue evidence="2">Muscle</tissue>
    </source>
</reference>
<accession>A0A5B7JKL6</accession>
<organism evidence="2 3">
    <name type="scientific">Portunus trituberculatus</name>
    <name type="common">Swimming crab</name>
    <name type="synonym">Neptunus trituberculatus</name>
    <dbReference type="NCBI Taxonomy" id="210409"/>
    <lineage>
        <taxon>Eukaryota</taxon>
        <taxon>Metazoa</taxon>
        <taxon>Ecdysozoa</taxon>
        <taxon>Arthropoda</taxon>
        <taxon>Crustacea</taxon>
        <taxon>Multicrustacea</taxon>
        <taxon>Malacostraca</taxon>
        <taxon>Eumalacostraca</taxon>
        <taxon>Eucarida</taxon>
        <taxon>Decapoda</taxon>
        <taxon>Pleocyemata</taxon>
        <taxon>Brachyura</taxon>
        <taxon>Eubrachyura</taxon>
        <taxon>Portunoidea</taxon>
        <taxon>Portunidae</taxon>
        <taxon>Portuninae</taxon>
        <taxon>Portunus</taxon>
    </lineage>
</organism>
<gene>
    <name evidence="2" type="ORF">E2C01_092575</name>
</gene>
<evidence type="ECO:0000313" key="2">
    <source>
        <dbReference type="EMBL" id="MPC97270.1"/>
    </source>
</evidence>
<evidence type="ECO:0000313" key="3">
    <source>
        <dbReference type="Proteomes" id="UP000324222"/>
    </source>
</evidence>
<keyword evidence="3" id="KW-1185">Reference proteome</keyword>
<dbReference type="Proteomes" id="UP000324222">
    <property type="component" value="Unassembled WGS sequence"/>
</dbReference>
<evidence type="ECO:0000256" key="1">
    <source>
        <dbReference type="SAM" id="MobiDB-lite"/>
    </source>
</evidence>
<comment type="caution">
    <text evidence="2">The sequence shown here is derived from an EMBL/GenBank/DDBJ whole genome shotgun (WGS) entry which is preliminary data.</text>
</comment>
<sequence>MGAQGRASLVRNNGLSLLSCPLCGITVPRSSSPPPIFPPTHPTLPLCLSASLSRAWLSRVPPSAFTHSTHSPTYSPIDNVYSSLPYSAPLVIFFLPHLPPRGRQVSRAGEGQVAGQRVLCGSPLPHRP</sequence>
<dbReference type="EMBL" id="VSRR010109230">
    <property type="protein sequence ID" value="MPC97270.1"/>
    <property type="molecule type" value="Genomic_DNA"/>
</dbReference>
<protein>
    <submittedName>
        <fullName evidence="2">Uncharacterized protein</fullName>
    </submittedName>
</protein>
<name>A0A5B7JKL6_PORTR</name>
<proteinExistence type="predicted"/>
<dbReference type="AlphaFoldDB" id="A0A5B7JKL6"/>
<feature type="region of interest" description="Disordered" evidence="1">
    <location>
        <begin position="106"/>
        <end position="128"/>
    </location>
</feature>